<keyword evidence="2" id="KW-1185">Reference proteome</keyword>
<reference evidence="1 2" key="1">
    <citation type="submission" date="2015-09" db="EMBL/GenBank/DDBJ databases">
        <title>Genome sequencing project for genomic taxonomy and phylogenomics of Bacillus-like bacteria.</title>
        <authorList>
            <person name="Liu B."/>
            <person name="Wang J."/>
            <person name="Zhu Y."/>
            <person name="Liu G."/>
            <person name="Chen Q."/>
            <person name="Chen Z."/>
            <person name="Lan J."/>
            <person name="Che J."/>
            <person name="Ge C."/>
            <person name="Shi H."/>
            <person name="Pan Z."/>
            <person name="Liu X."/>
        </authorList>
    </citation>
    <scope>NUCLEOTIDE SEQUENCE [LARGE SCALE GENOMIC DNA]</scope>
    <source>
        <strain evidence="1 2">LMG 18435</strain>
    </source>
</reference>
<dbReference type="AlphaFoldDB" id="A0A0Q3TGI6"/>
<protein>
    <submittedName>
        <fullName evidence="1">Uncharacterized protein</fullName>
    </submittedName>
</protein>
<comment type="caution">
    <text evidence="1">The sequence shown here is derived from an EMBL/GenBank/DDBJ whole genome shotgun (WGS) entry which is preliminary data.</text>
</comment>
<name>A0A0Q3TGI6_9BACI</name>
<dbReference type="RefSeq" id="WP_055738824.1">
    <property type="nucleotide sequence ID" value="NZ_JAAIWL010000045.1"/>
</dbReference>
<dbReference type="EMBL" id="LJJC01000004">
    <property type="protein sequence ID" value="KQL53102.1"/>
    <property type="molecule type" value="Genomic_DNA"/>
</dbReference>
<gene>
    <name evidence="1" type="ORF">AN964_05980</name>
</gene>
<accession>A0A0Q3TGI6</accession>
<proteinExistence type="predicted"/>
<dbReference type="STRING" id="157838.AN964_05980"/>
<organism evidence="1 2">
    <name type="scientific">Heyndrickxia shackletonii</name>
    <dbReference type="NCBI Taxonomy" id="157838"/>
    <lineage>
        <taxon>Bacteria</taxon>
        <taxon>Bacillati</taxon>
        <taxon>Bacillota</taxon>
        <taxon>Bacilli</taxon>
        <taxon>Bacillales</taxon>
        <taxon>Bacillaceae</taxon>
        <taxon>Heyndrickxia</taxon>
    </lineage>
</organism>
<evidence type="ECO:0000313" key="2">
    <source>
        <dbReference type="Proteomes" id="UP000051888"/>
    </source>
</evidence>
<dbReference type="Proteomes" id="UP000051888">
    <property type="component" value="Unassembled WGS sequence"/>
</dbReference>
<sequence length="63" mass="7486">MKLFSKKQSVKEIVSDMKVNIDNMSYHAYELQKGINHLQELIDERFKLYDEALSMMDKMDGEK</sequence>
<evidence type="ECO:0000313" key="1">
    <source>
        <dbReference type="EMBL" id="KQL53102.1"/>
    </source>
</evidence>
<dbReference type="PATRIC" id="fig|157838.3.peg.1334"/>